<sequence>MTGVEAALRGAPATQASFETAAAAAVEGARPLAENAFKVPLLQRTIVRALLELTEGSSR</sequence>
<gene>
    <name evidence="1" type="ORF">H480_29816</name>
</gene>
<dbReference type="AlphaFoldDB" id="R1FZR0"/>
<accession>R1FZR0</accession>
<organism evidence="1 2">
    <name type="scientific">Amycolatopsis vancoresmycina DSM 44592</name>
    <dbReference type="NCBI Taxonomy" id="1292037"/>
    <lineage>
        <taxon>Bacteria</taxon>
        <taxon>Bacillati</taxon>
        <taxon>Actinomycetota</taxon>
        <taxon>Actinomycetes</taxon>
        <taxon>Pseudonocardiales</taxon>
        <taxon>Pseudonocardiaceae</taxon>
        <taxon>Amycolatopsis</taxon>
    </lineage>
</organism>
<dbReference type="Proteomes" id="UP000014139">
    <property type="component" value="Unassembled WGS sequence"/>
</dbReference>
<dbReference type="EMBL" id="AOUO01000472">
    <property type="protein sequence ID" value="EOD64828.1"/>
    <property type="molecule type" value="Genomic_DNA"/>
</dbReference>
<dbReference type="eggNOG" id="COG1319">
    <property type="taxonomic scope" value="Bacteria"/>
</dbReference>
<name>R1FZR0_9PSEU</name>
<dbReference type="InterPro" id="IPR036683">
    <property type="entry name" value="CO_DH_flav_C_dom_sf"/>
</dbReference>
<reference evidence="1 2" key="1">
    <citation type="submission" date="2013-02" db="EMBL/GenBank/DDBJ databases">
        <title>Draft genome sequence of Amycolatopsis vancoresmycina strain DSM 44592T.</title>
        <authorList>
            <person name="Kumar S."/>
            <person name="Kaur N."/>
            <person name="Kaur C."/>
            <person name="Raghava G.P.S."/>
            <person name="Mayilraj S."/>
        </authorList>
    </citation>
    <scope>NUCLEOTIDE SEQUENCE [LARGE SCALE GENOMIC DNA]</scope>
    <source>
        <strain evidence="1 2">DSM 44592</strain>
    </source>
</reference>
<dbReference type="Gene3D" id="3.30.390.50">
    <property type="entry name" value="CO dehydrogenase flavoprotein, C-terminal domain"/>
    <property type="match status" value="1"/>
</dbReference>
<evidence type="ECO:0000313" key="2">
    <source>
        <dbReference type="Proteomes" id="UP000014139"/>
    </source>
</evidence>
<comment type="caution">
    <text evidence="1">The sequence shown here is derived from an EMBL/GenBank/DDBJ whole genome shotgun (WGS) entry which is preliminary data.</text>
</comment>
<protein>
    <submittedName>
        <fullName evidence="1">Molybdopterin dehydrogenase</fullName>
    </submittedName>
</protein>
<proteinExistence type="predicted"/>
<dbReference type="SUPFAM" id="SSF55447">
    <property type="entry name" value="CO dehydrogenase flavoprotein C-terminal domain-like"/>
    <property type="match status" value="1"/>
</dbReference>
<keyword evidence="2" id="KW-1185">Reference proteome</keyword>
<evidence type="ECO:0000313" key="1">
    <source>
        <dbReference type="EMBL" id="EOD64828.1"/>
    </source>
</evidence>